<dbReference type="InterPro" id="IPR032675">
    <property type="entry name" value="LRR_dom_sf"/>
</dbReference>
<dbReference type="Gene3D" id="3.80.10.10">
    <property type="entry name" value="Ribonuclease Inhibitor"/>
    <property type="match status" value="1"/>
</dbReference>
<evidence type="ECO:0000313" key="3">
    <source>
        <dbReference type="EMBL" id="TFJ27453.1"/>
    </source>
</evidence>
<proteinExistence type="predicted"/>
<accession>A0A7Z8CZ07</accession>
<reference evidence="3 4" key="1">
    <citation type="journal article" date="2018" name="Int. J. Food Microbiol.">
        <title>Growth of Carnobacterium spp. isolated from chilled vacuum-packaged meat under relevant acidic conditions.</title>
        <authorList>
            <person name="Zhang P."/>
            <person name="Badoni M."/>
            <person name="Ganzle M."/>
            <person name="Yang X."/>
        </authorList>
    </citation>
    <scope>NUCLEOTIDE SEQUENCE [LARGE SCALE GENOMIC DNA]</scope>
    <source>
        <strain evidence="3 4">B2</strain>
    </source>
</reference>
<organism evidence="3 4">
    <name type="scientific">Carnobacterium divergens</name>
    <name type="common">Lactobacillus divergens</name>
    <dbReference type="NCBI Taxonomy" id="2748"/>
    <lineage>
        <taxon>Bacteria</taxon>
        <taxon>Bacillati</taxon>
        <taxon>Bacillota</taxon>
        <taxon>Bacilli</taxon>
        <taxon>Lactobacillales</taxon>
        <taxon>Carnobacteriaceae</taxon>
        <taxon>Carnobacterium</taxon>
    </lineage>
</organism>
<dbReference type="Pfam" id="PF12799">
    <property type="entry name" value="LRR_4"/>
    <property type="match status" value="1"/>
</dbReference>
<keyword evidence="2" id="KW-0677">Repeat</keyword>
<gene>
    <name evidence="3" type="ORF">CKN69_06280</name>
</gene>
<sequence>MKKKNFILLMVAFLSISLFAVRVIYNNGIKFVSAKEADINLVTEGDTKQDLNSVESSEDYLEEISTDTGNLLENEVDSKKEIEMGENVEESNIIQEATKDLSVDNSEETVDSWMPDKNLQSALSAILKIPANEIKKEDLLKLDKPPYNGLTGMGISSIEGLQYAKNVTRLSLTGNHISDVTPLAELEKLQLLWLDKNEISDVTPIANLKQYGEIKGIFLEENNIVDISPLAVYEGYPLNGVIGNTGGLWLGKQTIILPDITIDDTPYQQNLMPVTNLEANNQRLIPTSDSTKGIYNPNDSSVTWRDFSNNEGVFTTKWSYKLPDSYSFTTPDFTGSITQNYTIKKNLTSLYEVTIPATVDLNDSSTINISGTNYGDKTLTVASKETVLTLVNEDRPNRSLDAPLTWNNPENKLTVSSGDGAQITADATITMGVPQKNVYAGKYKGILNFVITYE</sequence>
<evidence type="ECO:0000256" key="1">
    <source>
        <dbReference type="ARBA" id="ARBA00022614"/>
    </source>
</evidence>
<dbReference type="RefSeq" id="WP_135025980.1">
    <property type="nucleotide sequence ID" value="NZ_JBFUWK010000004.1"/>
</dbReference>
<dbReference type="InterPro" id="IPR001611">
    <property type="entry name" value="Leu-rich_rpt"/>
</dbReference>
<dbReference type="PROSITE" id="PS51450">
    <property type="entry name" value="LRR"/>
    <property type="match status" value="2"/>
</dbReference>
<keyword evidence="1" id="KW-0433">Leucine-rich repeat</keyword>
<evidence type="ECO:0000313" key="4">
    <source>
        <dbReference type="Proteomes" id="UP000297938"/>
    </source>
</evidence>
<dbReference type="EMBL" id="NRPP01000010">
    <property type="protein sequence ID" value="TFJ27453.1"/>
    <property type="molecule type" value="Genomic_DNA"/>
</dbReference>
<evidence type="ECO:0000256" key="2">
    <source>
        <dbReference type="ARBA" id="ARBA00022737"/>
    </source>
</evidence>
<dbReference type="SUPFAM" id="SSF52058">
    <property type="entry name" value="L domain-like"/>
    <property type="match status" value="1"/>
</dbReference>
<dbReference type="InterPro" id="IPR025875">
    <property type="entry name" value="Leu-rich_rpt_4"/>
</dbReference>
<dbReference type="AlphaFoldDB" id="A0A7Z8CZ07"/>
<name>A0A7Z8CZ07_CARDV</name>
<protein>
    <submittedName>
        <fullName evidence="3">Uncharacterized protein</fullName>
    </submittedName>
</protein>
<comment type="caution">
    <text evidence="3">The sequence shown here is derived from an EMBL/GenBank/DDBJ whole genome shotgun (WGS) entry which is preliminary data.</text>
</comment>
<dbReference type="Proteomes" id="UP000297938">
    <property type="component" value="Unassembled WGS sequence"/>
</dbReference>